<name>A0A7W1WQA5_9BACL</name>
<keyword evidence="4" id="KW-0594">Phospholipid biosynthesis</keyword>
<comment type="caution">
    <text evidence="6">The sequence shown here is derived from an EMBL/GenBank/DDBJ whole genome shotgun (WGS) entry which is preliminary data.</text>
</comment>
<evidence type="ECO:0000313" key="6">
    <source>
        <dbReference type="EMBL" id="MBA4494097.1"/>
    </source>
</evidence>
<comment type="similarity">
    <text evidence="1 4">Belongs to the 1-acyl-sn-glycerol-3-phosphate acyltransferase family.</text>
</comment>
<keyword evidence="2 4" id="KW-0808">Transferase</keyword>
<dbReference type="GO" id="GO:0003841">
    <property type="term" value="F:1-acylglycerol-3-phosphate O-acyltransferase activity"/>
    <property type="evidence" value="ECO:0007669"/>
    <property type="project" value="UniProtKB-UniRule"/>
</dbReference>
<sequence length="200" mass="22336">MIYSIAKVFVKVFLHIYHRVRVDGTDKIPMSGPLIVVGNHVSNLDPFYIGAMFPRAIHYMAKHEVFHNPILRRLLRIAGAFPVNREKPETQTMRTALNYLKNGEVVGIFPEGGRKEDHSFQELKQGAAYLAVKQQCPVVPVFISGTEVALPRGASWIKPARITIQVGSPIEPPPTGSAKEKQARVSQQIQQELVTLKTCN</sequence>
<dbReference type="Pfam" id="PF01553">
    <property type="entry name" value="Acyltransferase"/>
    <property type="match status" value="1"/>
</dbReference>
<dbReference type="CDD" id="cd07989">
    <property type="entry name" value="LPLAT_AGPAT-like"/>
    <property type="match status" value="1"/>
</dbReference>
<evidence type="ECO:0000256" key="2">
    <source>
        <dbReference type="ARBA" id="ARBA00022679"/>
    </source>
</evidence>
<dbReference type="GO" id="GO:0016020">
    <property type="term" value="C:membrane"/>
    <property type="evidence" value="ECO:0007669"/>
    <property type="project" value="InterPro"/>
</dbReference>
<dbReference type="InterPro" id="IPR002123">
    <property type="entry name" value="Plipid/glycerol_acylTrfase"/>
</dbReference>
<dbReference type="PANTHER" id="PTHR10434">
    <property type="entry name" value="1-ACYL-SN-GLYCEROL-3-PHOSPHATE ACYLTRANSFERASE"/>
    <property type="match status" value="1"/>
</dbReference>
<comment type="catalytic activity">
    <reaction evidence="4">
        <text>a 1-acyl-sn-glycero-3-phosphate + an acyl-CoA = a 1,2-diacyl-sn-glycero-3-phosphate + CoA</text>
        <dbReference type="Rhea" id="RHEA:19709"/>
        <dbReference type="ChEBI" id="CHEBI:57287"/>
        <dbReference type="ChEBI" id="CHEBI:57970"/>
        <dbReference type="ChEBI" id="CHEBI:58342"/>
        <dbReference type="ChEBI" id="CHEBI:58608"/>
        <dbReference type="EC" id="2.3.1.51"/>
    </reaction>
</comment>
<keyword evidence="4" id="KW-0443">Lipid metabolism</keyword>
<dbReference type="PANTHER" id="PTHR10434:SF11">
    <property type="entry name" value="1-ACYL-SN-GLYCEROL-3-PHOSPHATE ACYLTRANSFERASE"/>
    <property type="match status" value="1"/>
</dbReference>
<evidence type="ECO:0000256" key="4">
    <source>
        <dbReference type="RuleBase" id="RU361267"/>
    </source>
</evidence>
<comment type="domain">
    <text evidence="4">The HXXXXD motif is essential for acyltransferase activity and may constitute the binding site for the phosphate moiety of the glycerol-3-phosphate.</text>
</comment>
<gene>
    <name evidence="6" type="ORF">H1191_07240</name>
</gene>
<dbReference type="SMART" id="SM00563">
    <property type="entry name" value="PlsC"/>
    <property type="match status" value="1"/>
</dbReference>
<proteinExistence type="inferred from homology"/>
<dbReference type="SUPFAM" id="SSF69593">
    <property type="entry name" value="Glycerol-3-phosphate (1)-acyltransferase"/>
    <property type="match status" value="1"/>
</dbReference>
<dbReference type="NCBIfam" id="TIGR00530">
    <property type="entry name" value="AGP_acyltrn"/>
    <property type="match status" value="1"/>
</dbReference>
<dbReference type="RefSeq" id="WP_181751337.1">
    <property type="nucleotide sequence ID" value="NZ_JACEIQ010000005.1"/>
</dbReference>
<dbReference type="AlphaFoldDB" id="A0A7W1WQA5"/>
<evidence type="ECO:0000256" key="1">
    <source>
        <dbReference type="ARBA" id="ARBA00008655"/>
    </source>
</evidence>
<dbReference type="GO" id="GO:0006654">
    <property type="term" value="P:phosphatidic acid biosynthetic process"/>
    <property type="evidence" value="ECO:0007669"/>
    <property type="project" value="TreeGrafter"/>
</dbReference>
<keyword evidence="4" id="KW-1208">Phospholipid metabolism</keyword>
<accession>A0A7W1WQA5</accession>
<dbReference type="EC" id="2.3.1.51" evidence="4"/>
<protein>
    <recommendedName>
        <fullName evidence="4">1-acyl-sn-glycerol-3-phosphate acyltransferase</fullName>
        <ecNumber evidence="4">2.3.1.51</ecNumber>
    </recommendedName>
</protein>
<evidence type="ECO:0000256" key="3">
    <source>
        <dbReference type="ARBA" id="ARBA00023315"/>
    </source>
</evidence>
<dbReference type="Proteomes" id="UP000535491">
    <property type="component" value="Unassembled WGS sequence"/>
</dbReference>
<keyword evidence="7" id="KW-1185">Reference proteome</keyword>
<dbReference type="InterPro" id="IPR004552">
    <property type="entry name" value="AGP_acyltrans"/>
</dbReference>
<organism evidence="6 7">
    <name type="scientific">Paenactinomyces guangxiensis</name>
    <dbReference type="NCBI Taxonomy" id="1490290"/>
    <lineage>
        <taxon>Bacteria</taxon>
        <taxon>Bacillati</taxon>
        <taxon>Bacillota</taxon>
        <taxon>Bacilli</taxon>
        <taxon>Bacillales</taxon>
        <taxon>Thermoactinomycetaceae</taxon>
        <taxon>Paenactinomyces</taxon>
    </lineage>
</organism>
<keyword evidence="3 4" id="KW-0012">Acyltransferase</keyword>
<keyword evidence="4" id="KW-0444">Lipid biosynthesis</keyword>
<evidence type="ECO:0000313" key="7">
    <source>
        <dbReference type="Proteomes" id="UP000535491"/>
    </source>
</evidence>
<feature type="domain" description="Phospholipid/glycerol acyltransferase" evidence="5">
    <location>
        <begin position="34"/>
        <end position="146"/>
    </location>
</feature>
<reference evidence="6 7" key="1">
    <citation type="submission" date="2020-07" db="EMBL/GenBank/DDBJ databases">
        <authorList>
            <person name="Feng H."/>
        </authorList>
    </citation>
    <scope>NUCLEOTIDE SEQUENCE [LARGE SCALE GENOMIC DNA]</scope>
    <source>
        <strain evidence="7">s-10</strain>
    </source>
</reference>
<evidence type="ECO:0000259" key="5">
    <source>
        <dbReference type="SMART" id="SM00563"/>
    </source>
</evidence>
<dbReference type="EMBL" id="JACEIQ010000005">
    <property type="protein sequence ID" value="MBA4494097.1"/>
    <property type="molecule type" value="Genomic_DNA"/>
</dbReference>